<dbReference type="Proteomes" id="UP000036367">
    <property type="component" value="Unassembled WGS sequence"/>
</dbReference>
<protein>
    <submittedName>
        <fullName evidence="1">Uncharacterized protein</fullName>
    </submittedName>
</protein>
<accession>A0A0J1EIZ1</accession>
<organism evidence="1 2">
    <name type="scientific">Rhodopirellula islandica</name>
    <dbReference type="NCBI Taxonomy" id="595434"/>
    <lineage>
        <taxon>Bacteria</taxon>
        <taxon>Pseudomonadati</taxon>
        <taxon>Planctomycetota</taxon>
        <taxon>Planctomycetia</taxon>
        <taxon>Pirellulales</taxon>
        <taxon>Pirellulaceae</taxon>
        <taxon>Rhodopirellula</taxon>
    </lineage>
</organism>
<evidence type="ECO:0000313" key="2">
    <source>
        <dbReference type="Proteomes" id="UP000036367"/>
    </source>
</evidence>
<reference evidence="1" key="1">
    <citation type="submission" date="2015-05" db="EMBL/GenBank/DDBJ databases">
        <title>Permanent draft genome of Rhodopirellula islandicus K833.</title>
        <authorList>
            <person name="Kizina J."/>
            <person name="Richter M."/>
            <person name="Glockner F.O."/>
            <person name="Harder J."/>
        </authorList>
    </citation>
    <scope>NUCLEOTIDE SEQUENCE [LARGE SCALE GENOMIC DNA]</scope>
    <source>
        <strain evidence="1">K833</strain>
    </source>
</reference>
<dbReference type="PATRIC" id="fig|595434.4.peg.2026"/>
<dbReference type="STRING" id="595434.RISK_002116"/>
<evidence type="ECO:0000313" key="1">
    <source>
        <dbReference type="EMBL" id="KLU05484.1"/>
    </source>
</evidence>
<gene>
    <name evidence="1" type="ORF">RISK_002116</name>
</gene>
<dbReference type="AlphaFoldDB" id="A0A0J1EIZ1"/>
<keyword evidence="2" id="KW-1185">Reference proteome</keyword>
<comment type="caution">
    <text evidence="1">The sequence shown here is derived from an EMBL/GenBank/DDBJ whole genome shotgun (WGS) entry which is preliminary data.</text>
</comment>
<name>A0A0J1EIZ1_RHOIS</name>
<dbReference type="EMBL" id="LECT01000017">
    <property type="protein sequence ID" value="KLU05484.1"/>
    <property type="molecule type" value="Genomic_DNA"/>
</dbReference>
<proteinExistence type="predicted"/>
<sequence>MKALKTFSSVGNVDAREIVSSQPLLISESPFVPRFQFLDSFFFKDPLHC</sequence>